<dbReference type="Pfam" id="PF16697">
    <property type="entry name" value="Yop-YscD_cpl"/>
    <property type="match status" value="1"/>
</dbReference>
<dbReference type="GO" id="GO:0035556">
    <property type="term" value="P:intracellular signal transduction"/>
    <property type="evidence" value="ECO:0007669"/>
    <property type="project" value="InterPro"/>
</dbReference>
<gene>
    <name evidence="3" type="primary">cyaB</name>
    <name evidence="3" type="ORF">Fuma_01004</name>
</gene>
<evidence type="ECO:0000313" key="3">
    <source>
        <dbReference type="EMBL" id="APZ91416.1"/>
    </source>
</evidence>
<evidence type="ECO:0000259" key="1">
    <source>
        <dbReference type="PROSITE" id="PS50006"/>
    </source>
</evidence>
<feature type="domain" description="FHA" evidence="1">
    <location>
        <begin position="14"/>
        <end position="65"/>
    </location>
</feature>
<name>A0A1P8WBJ9_9PLAN</name>
<dbReference type="InterPro" id="IPR050697">
    <property type="entry name" value="Adenylyl/Guanylyl_Cyclase_3/4"/>
</dbReference>
<dbReference type="InterPro" id="IPR000253">
    <property type="entry name" value="FHA_dom"/>
</dbReference>
<proteinExistence type="predicted"/>
<dbReference type="GO" id="GO:0006171">
    <property type="term" value="P:cAMP biosynthetic process"/>
    <property type="evidence" value="ECO:0007669"/>
    <property type="project" value="TreeGrafter"/>
</dbReference>
<dbReference type="AlphaFoldDB" id="A0A1P8WBJ9"/>
<evidence type="ECO:0000313" key="4">
    <source>
        <dbReference type="Proteomes" id="UP000187735"/>
    </source>
</evidence>
<evidence type="ECO:0000259" key="2">
    <source>
        <dbReference type="PROSITE" id="PS50125"/>
    </source>
</evidence>
<organism evidence="3 4">
    <name type="scientific">Fuerstiella marisgermanici</name>
    <dbReference type="NCBI Taxonomy" id="1891926"/>
    <lineage>
        <taxon>Bacteria</taxon>
        <taxon>Pseudomonadati</taxon>
        <taxon>Planctomycetota</taxon>
        <taxon>Planctomycetia</taxon>
        <taxon>Planctomycetales</taxon>
        <taxon>Planctomycetaceae</taxon>
        <taxon>Fuerstiella</taxon>
    </lineage>
</organism>
<dbReference type="PROSITE" id="PS50125">
    <property type="entry name" value="GUANYLATE_CYCLASE_2"/>
    <property type="match status" value="1"/>
</dbReference>
<dbReference type="GO" id="GO:0004016">
    <property type="term" value="F:adenylate cyclase activity"/>
    <property type="evidence" value="ECO:0007669"/>
    <property type="project" value="UniProtKB-EC"/>
</dbReference>
<dbReference type="SMART" id="SM00044">
    <property type="entry name" value="CYCc"/>
    <property type="match status" value="1"/>
</dbReference>
<keyword evidence="3" id="KW-0456">Lyase</keyword>
<dbReference type="SMART" id="SM00240">
    <property type="entry name" value="FHA"/>
    <property type="match status" value="1"/>
</dbReference>
<dbReference type="InterPro" id="IPR008984">
    <property type="entry name" value="SMAD_FHA_dom_sf"/>
</dbReference>
<dbReference type="STRING" id="1891926.Fuma_01004"/>
<sequence length="593" mass="65915">MLDRQILLADGRTYVLGRSIDSEIVVDWDEKISRQHALLIPQPDGVVLNRLKQASNPVFVDGQPVSRIVLKPGQSFVIGATRFELHQVTQSDSPRNNAVQQLPIDRKQLQQIRYEDADKRIEVLASLPAVIRESGVQRDLFVRLCNLLLAGIQHAEGVAIVSMDRSHKRAVALHQERRFEADGSLRPSTRLVQNTQEQGRTVVHVWDDANDTDGGYTQHAGFHWAYCTPFVAHASGNSPAVDRNSAADDPADGPLAIYVAGRSPGEGAKVNQKRIHADVKFTEFIAEIVSSLQRQRELERQQSGLRQFFSPPILEALGQDLDTSLLEPRECDVTVLFCDLRGFSQQAEEQADDLTGLLERVSLALEVMTSQILRFGGVTGDFQGDAALGFWGWPISSEEAPLNACRAAMAIREEFAKAQATPGHPLADFETSIGIAHGRAVAGKIGTREQVKVTVFGPVVNLASRLESMTRQLHVPILIDDNLDKLIRKNPGSFEGRVRRLLHVLPYGMDNSLIVSELVPPESSLPQLTNKHLADFEHGLQKFIDGQWPEAWRYLHSMPADDRAQDFLAMQITLHDRTAPPDWDGIVRMKKKA</sequence>
<dbReference type="SUPFAM" id="SSF49879">
    <property type="entry name" value="SMAD/FHA domain"/>
    <property type="match status" value="1"/>
</dbReference>
<dbReference type="EMBL" id="CP017641">
    <property type="protein sequence ID" value="APZ91416.1"/>
    <property type="molecule type" value="Genomic_DNA"/>
</dbReference>
<accession>A0A1P8WBJ9</accession>
<dbReference type="Proteomes" id="UP000187735">
    <property type="component" value="Chromosome"/>
</dbReference>
<dbReference type="EC" id="4.6.1.1" evidence="3"/>
<dbReference type="Gene3D" id="3.30.70.1230">
    <property type="entry name" value="Nucleotide cyclase"/>
    <property type="match status" value="1"/>
</dbReference>
<dbReference type="CDD" id="cd00060">
    <property type="entry name" value="FHA"/>
    <property type="match status" value="1"/>
</dbReference>
<dbReference type="Pfam" id="PF00211">
    <property type="entry name" value="Guanylate_cyc"/>
    <property type="match status" value="1"/>
</dbReference>
<keyword evidence="4" id="KW-1185">Reference proteome</keyword>
<dbReference type="Gene3D" id="2.60.200.20">
    <property type="match status" value="1"/>
</dbReference>
<dbReference type="InterPro" id="IPR029787">
    <property type="entry name" value="Nucleotide_cyclase"/>
</dbReference>
<dbReference type="PROSITE" id="PS50006">
    <property type="entry name" value="FHA_DOMAIN"/>
    <property type="match status" value="1"/>
</dbReference>
<dbReference type="CDD" id="cd07302">
    <property type="entry name" value="CHD"/>
    <property type="match status" value="1"/>
</dbReference>
<feature type="domain" description="Guanylate cyclase" evidence="2">
    <location>
        <begin position="334"/>
        <end position="467"/>
    </location>
</feature>
<dbReference type="PANTHER" id="PTHR43081:SF20">
    <property type="entry name" value="TWO-COMPONENT RESPONSE REGULATOR"/>
    <property type="match status" value="1"/>
</dbReference>
<dbReference type="SUPFAM" id="SSF55073">
    <property type="entry name" value="Nucleotide cyclase"/>
    <property type="match status" value="1"/>
</dbReference>
<dbReference type="KEGG" id="fmr:Fuma_01004"/>
<dbReference type="PANTHER" id="PTHR43081">
    <property type="entry name" value="ADENYLATE CYCLASE, TERMINAL-DIFFERENTIATION SPECIFIC-RELATED"/>
    <property type="match status" value="1"/>
</dbReference>
<protein>
    <submittedName>
        <fullName evidence="3">Adenylate cyclase 2</fullName>
        <ecNumber evidence="3">4.6.1.1</ecNumber>
    </submittedName>
</protein>
<dbReference type="InterPro" id="IPR032030">
    <property type="entry name" value="YscD_cytoplasmic_dom"/>
</dbReference>
<reference evidence="3 4" key="1">
    <citation type="journal article" date="2016" name="Front. Microbiol.">
        <title>Fuerstia marisgermanicae gen. nov., sp. nov., an Unusual Member of the Phylum Planctomycetes from the German Wadden Sea.</title>
        <authorList>
            <person name="Kohn T."/>
            <person name="Heuer A."/>
            <person name="Jogler M."/>
            <person name="Vollmers J."/>
            <person name="Boedeker C."/>
            <person name="Bunk B."/>
            <person name="Rast P."/>
            <person name="Borchert D."/>
            <person name="Glockner I."/>
            <person name="Freese H.M."/>
            <person name="Klenk H.P."/>
            <person name="Overmann J."/>
            <person name="Kaster A.K."/>
            <person name="Rohde M."/>
            <person name="Wiegand S."/>
            <person name="Jogler C."/>
        </authorList>
    </citation>
    <scope>NUCLEOTIDE SEQUENCE [LARGE SCALE GENOMIC DNA]</scope>
    <source>
        <strain evidence="3 4">NH11</strain>
    </source>
</reference>
<dbReference type="InterPro" id="IPR001054">
    <property type="entry name" value="A/G_cyclase"/>
</dbReference>